<dbReference type="Gene3D" id="3.40.50.1400">
    <property type="match status" value="2"/>
</dbReference>
<name>A0A7X6HA98_9MICC</name>
<protein>
    <submittedName>
        <fullName evidence="4">Cobalamin biosynthesis protein CbiX</fullName>
    </submittedName>
</protein>
<sequence length="281" mass="28684">MLDLHGPAGTGPTLKAPAPLRRRRIPLPAPQGPVPGVFSCEPWGGLAAAGTALVAAAHGTSSPAGQAAIGALVRAVAARRPDLDVVEAFVDVQEPAVPAVLAGLEGPARIVPLLLSAGYHVHVDLADAAAARQDTTTGPALGPDIRLVRVLARRLREAGLRRRDRVVLACAGSTDARAVEDCGRTARMLGELIGRPVTAGFISAAQPALKAAVAAERAGIARRRFRARGARVVVASYLLAPGYFASLAAGCGADAVAPPLLVPGEEPPAELVDLVLDRFAG</sequence>
<dbReference type="GO" id="GO:0016829">
    <property type="term" value="F:lyase activity"/>
    <property type="evidence" value="ECO:0007669"/>
    <property type="project" value="UniProtKB-KW"/>
</dbReference>
<dbReference type="Proteomes" id="UP000544090">
    <property type="component" value="Unassembled WGS sequence"/>
</dbReference>
<evidence type="ECO:0000313" key="4">
    <source>
        <dbReference type="EMBL" id="NKX53359.1"/>
    </source>
</evidence>
<keyword evidence="1" id="KW-0479">Metal-binding</keyword>
<evidence type="ECO:0000313" key="5">
    <source>
        <dbReference type="Proteomes" id="UP000544090"/>
    </source>
</evidence>
<evidence type="ECO:0000256" key="2">
    <source>
        <dbReference type="ARBA" id="ARBA00023239"/>
    </source>
</evidence>
<dbReference type="CDD" id="cd03416">
    <property type="entry name" value="CbiX_SirB_N"/>
    <property type="match status" value="1"/>
</dbReference>
<evidence type="ECO:0000256" key="1">
    <source>
        <dbReference type="ARBA" id="ARBA00022723"/>
    </source>
</evidence>
<keyword evidence="5" id="KW-1185">Reference proteome</keyword>
<accession>A0A7X6HA98</accession>
<dbReference type="PANTHER" id="PTHR33542">
    <property type="entry name" value="SIROHYDROCHLORIN FERROCHELATASE, CHLOROPLASTIC"/>
    <property type="match status" value="1"/>
</dbReference>
<dbReference type="Pfam" id="PF01903">
    <property type="entry name" value="CbiX"/>
    <property type="match status" value="1"/>
</dbReference>
<dbReference type="GO" id="GO:0046872">
    <property type="term" value="F:metal ion binding"/>
    <property type="evidence" value="ECO:0007669"/>
    <property type="project" value="UniProtKB-KW"/>
</dbReference>
<dbReference type="AlphaFoldDB" id="A0A7X6HA98"/>
<feature type="region of interest" description="Disordered" evidence="3">
    <location>
        <begin position="1"/>
        <end position="28"/>
    </location>
</feature>
<keyword evidence="2" id="KW-0456">Lyase</keyword>
<comment type="caution">
    <text evidence="4">The sequence shown here is derived from an EMBL/GenBank/DDBJ whole genome shotgun (WGS) entry which is preliminary data.</text>
</comment>
<dbReference type="InterPro" id="IPR002762">
    <property type="entry name" value="CbiX-like"/>
</dbReference>
<proteinExistence type="predicted"/>
<dbReference type="PANTHER" id="PTHR33542:SF5">
    <property type="entry name" value="FERROCHELATASE CHE1"/>
    <property type="match status" value="1"/>
</dbReference>
<reference evidence="4 5" key="1">
    <citation type="submission" date="2020-04" db="EMBL/GenBank/DDBJ databases">
        <title>Arthrobacter sp. nov.</title>
        <authorList>
            <person name="Liu S."/>
        </authorList>
    </citation>
    <scope>NUCLEOTIDE SEQUENCE [LARGE SCALE GENOMIC DNA]</scope>
    <source>
        <strain evidence="4 5">E918</strain>
    </source>
</reference>
<dbReference type="SUPFAM" id="SSF53800">
    <property type="entry name" value="Chelatase"/>
    <property type="match status" value="1"/>
</dbReference>
<dbReference type="InterPro" id="IPR050963">
    <property type="entry name" value="Sirohydro_Cobaltochel/CbiX"/>
</dbReference>
<gene>
    <name evidence="4" type="ORF">HGG74_02160</name>
</gene>
<organism evidence="4 5">
    <name type="scientific">Arthrobacter mobilis</name>
    <dbReference type="NCBI Taxonomy" id="2724944"/>
    <lineage>
        <taxon>Bacteria</taxon>
        <taxon>Bacillati</taxon>
        <taxon>Actinomycetota</taxon>
        <taxon>Actinomycetes</taxon>
        <taxon>Micrococcales</taxon>
        <taxon>Micrococcaceae</taxon>
        <taxon>Arthrobacter</taxon>
    </lineage>
</organism>
<dbReference type="EMBL" id="JAAZSQ010000001">
    <property type="protein sequence ID" value="NKX53359.1"/>
    <property type="molecule type" value="Genomic_DNA"/>
</dbReference>
<evidence type="ECO:0000256" key="3">
    <source>
        <dbReference type="SAM" id="MobiDB-lite"/>
    </source>
</evidence>